<evidence type="ECO:0000256" key="1">
    <source>
        <dbReference type="SAM" id="MobiDB-lite"/>
    </source>
</evidence>
<dbReference type="Gene3D" id="1.10.1200.10">
    <property type="entry name" value="ACP-like"/>
    <property type="match status" value="2"/>
</dbReference>
<dbReference type="OrthoDB" id="329835at2759"/>
<feature type="domain" description="Carrier" evidence="2">
    <location>
        <begin position="79"/>
        <end position="155"/>
    </location>
</feature>
<evidence type="ECO:0000313" key="3">
    <source>
        <dbReference type="EMBL" id="KXS97381.1"/>
    </source>
</evidence>
<evidence type="ECO:0000313" key="4">
    <source>
        <dbReference type="Proteomes" id="UP000070133"/>
    </source>
</evidence>
<dbReference type="Proteomes" id="UP000070133">
    <property type="component" value="Unassembled WGS sequence"/>
</dbReference>
<dbReference type="PROSITE" id="PS50075">
    <property type="entry name" value="CARRIER"/>
    <property type="match status" value="2"/>
</dbReference>
<dbReference type="SUPFAM" id="SSF47336">
    <property type="entry name" value="ACP-like"/>
    <property type="match status" value="2"/>
</dbReference>
<dbReference type="InterPro" id="IPR036736">
    <property type="entry name" value="ACP-like_sf"/>
</dbReference>
<feature type="region of interest" description="Disordered" evidence="1">
    <location>
        <begin position="170"/>
        <end position="192"/>
    </location>
</feature>
<gene>
    <name evidence="3" type="ORF">AC578_9609</name>
</gene>
<feature type="compositionally biased region" description="Polar residues" evidence="1">
    <location>
        <begin position="175"/>
        <end position="186"/>
    </location>
</feature>
<keyword evidence="4" id="KW-1185">Reference proteome</keyword>
<reference evidence="3 4" key="1">
    <citation type="submission" date="2015-07" db="EMBL/GenBank/DDBJ databases">
        <title>Comparative genomics of the Sigatoka disease complex on banana suggests a link between parallel evolutionary changes in Pseudocercospora fijiensis and Pseudocercospora eumusae and increased virulence on the banana host.</title>
        <authorList>
            <person name="Chang T.-C."/>
            <person name="Salvucci A."/>
            <person name="Crous P.W."/>
            <person name="Stergiopoulos I."/>
        </authorList>
    </citation>
    <scope>NUCLEOTIDE SEQUENCE [LARGE SCALE GENOMIC DNA]</scope>
    <source>
        <strain evidence="3 4">CBS 114824</strain>
    </source>
</reference>
<comment type="caution">
    <text evidence="3">The sequence shown here is derived from an EMBL/GenBank/DDBJ whole genome shotgun (WGS) entry which is preliminary data.</text>
</comment>
<evidence type="ECO:0000259" key="2">
    <source>
        <dbReference type="PROSITE" id="PS50075"/>
    </source>
</evidence>
<protein>
    <recommendedName>
        <fullName evidence="2">Carrier domain-containing protein</fullName>
    </recommendedName>
</protein>
<feature type="compositionally biased region" description="Acidic residues" evidence="1">
    <location>
        <begin position="21"/>
        <end position="36"/>
    </location>
</feature>
<name>A0A139H4P2_9PEZI</name>
<sequence>MMSMATVDEPVSWGEDVLGFDSEDDEEQETLIELQEEPAPKPAKPGGQTPRILLDHGNTDIIMQHANYSYNNLSLPGKSSTADKVLNLLARETGVAKSNLLDNYRFEEDLGIDMYSAFDILGQMREELELYSISSDLFTEYPTVGELKQYFTAMESSAVTPLSQIWNDSDSDDSMQLSDTEATSLAPTRHASPPAVPDEIVAKYTALMRSIVVREIELAEYQVDEDKDLEDMGMDSLLALVILGEIREATEIYGLPSNFLTANNTINLVGKALAFEVQLAGK</sequence>
<accession>A0A139H4P2</accession>
<proteinExistence type="predicted"/>
<feature type="region of interest" description="Disordered" evidence="1">
    <location>
        <begin position="1"/>
        <end position="51"/>
    </location>
</feature>
<dbReference type="InterPro" id="IPR009081">
    <property type="entry name" value="PP-bd_ACP"/>
</dbReference>
<organism evidence="3 4">
    <name type="scientific">Pseudocercospora eumusae</name>
    <dbReference type="NCBI Taxonomy" id="321146"/>
    <lineage>
        <taxon>Eukaryota</taxon>
        <taxon>Fungi</taxon>
        <taxon>Dikarya</taxon>
        <taxon>Ascomycota</taxon>
        <taxon>Pezizomycotina</taxon>
        <taxon>Dothideomycetes</taxon>
        <taxon>Dothideomycetidae</taxon>
        <taxon>Mycosphaerellales</taxon>
        <taxon>Mycosphaerellaceae</taxon>
        <taxon>Pseudocercospora</taxon>
    </lineage>
</organism>
<dbReference type="Pfam" id="PF00550">
    <property type="entry name" value="PP-binding"/>
    <property type="match status" value="2"/>
</dbReference>
<dbReference type="STRING" id="321146.A0A139H4P2"/>
<dbReference type="EMBL" id="LFZN01000145">
    <property type="protein sequence ID" value="KXS97381.1"/>
    <property type="molecule type" value="Genomic_DNA"/>
</dbReference>
<feature type="domain" description="Carrier" evidence="2">
    <location>
        <begin position="202"/>
        <end position="277"/>
    </location>
</feature>
<dbReference type="AlphaFoldDB" id="A0A139H4P2"/>